<dbReference type="Proteomes" id="UP000314294">
    <property type="component" value="Unassembled WGS sequence"/>
</dbReference>
<dbReference type="EMBL" id="SRLO01020028">
    <property type="protein sequence ID" value="TNN23046.1"/>
    <property type="molecule type" value="Genomic_DNA"/>
</dbReference>
<dbReference type="AlphaFoldDB" id="A0A4Z2E2C3"/>
<protein>
    <submittedName>
        <fullName evidence="2">Uncharacterized protein</fullName>
    </submittedName>
</protein>
<keyword evidence="3" id="KW-1185">Reference proteome</keyword>
<proteinExistence type="predicted"/>
<evidence type="ECO:0000313" key="2">
    <source>
        <dbReference type="EMBL" id="TNN23046.1"/>
    </source>
</evidence>
<reference evidence="2 3" key="1">
    <citation type="submission" date="2019-03" db="EMBL/GenBank/DDBJ databases">
        <title>First draft genome of Liparis tanakae, snailfish: a comprehensive survey of snailfish specific genes.</title>
        <authorList>
            <person name="Kim W."/>
            <person name="Song I."/>
            <person name="Jeong J.-H."/>
            <person name="Kim D."/>
            <person name="Kim S."/>
            <person name="Ryu S."/>
            <person name="Song J.Y."/>
            <person name="Lee S.K."/>
        </authorList>
    </citation>
    <scope>NUCLEOTIDE SEQUENCE [LARGE SCALE GENOMIC DNA]</scope>
    <source>
        <tissue evidence="2">Muscle</tissue>
    </source>
</reference>
<evidence type="ECO:0000313" key="3">
    <source>
        <dbReference type="Proteomes" id="UP000314294"/>
    </source>
</evidence>
<name>A0A4Z2E2C3_9TELE</name>
<sequence length="171" mass="18370">MAFFLFFLAELNVDYLKPLHAVRATHVSHVVPTGEQVPASTVLATSVLECPAWGGRCGSSGAIASSSRPPPPSQYPEDTPARCWPSLTACSASSCQLLPCCCSRRPLHKRWRMPPQSQRRSSGVLPALQRPSASSAERVCSVPFYKVRGQSSPACCSDEHPAECSSTQSPV</sequence>
<gene>
    <name evidence="2" type="ORF">EYF80_066837</name>
</gene>
<organism evidence="2 3">
    <name type="scientific">Liparis tanakae</name>
    <name type="common">Tanaka's snailfish</name>
    <dbReference type="NCBI Taxonomy" id="230148"/>
    <lineage>
        <taxon>Eukaryota</taxon>
        <taxon>Metazoa</taxon>
        <taxon>Chordata</taxon>
        <taxon>Craniata</taxon>
        <taxon>Vertebrata</taxon>
        <taxon>Euteleostomi</taxon>
        <taxon>Actinopterygii</taxon>
        <taxon>Neopterygii</taxon>
        <taxon>Teleostei</taxon>
        <taxon>Neoteleostei</taxon>
        <taxon>Acanthomorphata</taxon>
        <taxon>Eupercaria</taxon>
        <taxon>Perciformes</taxon>
        <taxon>Cottioidei</taxon>
        <taxon>Cottales</taxon>
        <taxon>Liparidae</taxon>
        <taxon>Liparis</taxon>
    </lineage>
</organism>
<comment type="caution">
    <text evidence="2">The sequence shown here is derived from an EMBL/GenBank/DDBJ whole genome shotgun (WGS) entry which is preliminary data.</text>
</comment>
<evidence type="ECO:0000256" key="1">
    <source>
        <dbReference type="SAM" id="MobiDB-lite"/>
    </source>
</evidence>
<feature type="region of interest" description="Disordered" evidence="1">
    <location>
        <begin position="149"/>
        <end position="171"/>
    </location>
</feature>
<feature type="region of interest" description="Disordered" evidence="1">
    <location>
        <begin position="112"/>
        <end position="136"/>
    </location>
</feature>
<accession>A0A4Z2E2C3</accession>